<dbReference type="PANTHER" id="PTHR45436:SF15">
    <property type="entry name" value="SENSOR HISTIDINE KINASE CUSS"/>
    <property type="match status" value="1"/>
</dbReference>
<evidence type="ECO:0000313" key="15">
    <source>
        <dbReference type="Proteomes" id="UP000283087"/>
    </source>
</evidence>
<keyword evidence="9" id="KW-0902">Two-component regulatory system</keyword>
<keyword evidence="7 14" id="KW-0418">Kinase</keyword>
<evidence type="ECO:0000313" key="14">
    <source>
        <dbReference type="EMBL" id="RTE67118.1"/>
    </source>
</evidence>
<evidence type="ECO:0000256" key="7">
    <source>
        <dbReference type="ARBA" id="ARBA00022777"/>
    </source>
</evidence>
<dbReference type="RefSeq" id="WP_126157086.1">
    <property type="nucleotide sequence ID" value="NZ_RQXW01000002.1"/>
</dbReference>
<keyword evidence="4" id="KW-0597">Phosphoprotein</keyword>
<keyword evidence="6 11" id="KW-0812">Transmembrane</keyword>
<evidence type="ECO:0000256" key="9">
    <source>
        <dbReference type="ARBA" id="ARBA00023012"/>
    </source>
</evidence>
<dbReference type="InterPro" id="IPR036890">
    <property type="entry name" value="HATPase_C_sf"/>
</dbReference>
<dbReference type="OrthoDB" id="9804645at2"/>
<feature type="domain" description="Histidine kinase" evidence="12">
    <location>
        <begin position="231"/>
        <end position="435"/>
    </location>
</feature>
<dbReference type="Pfam" id="PF02518">
    <property type="entry name" value="HATPase_c"/>
    <property type="match status" value="1"/>
</dbReference>
<evidence type="ECO:0000256" key="11">
    <source>
        <dbReference type="SAM" id="Phobius"/>
    </source>
</evidence>
<dbReference type="CDD" id="cd00082">
    <property type="entry name" value="HisKA"/>
    <property type="match status" value="1"/>
</dbReference>
<dbReference type="GO" id="GO:0000155">
    <property type="term" value="F:phosphorelay sensor kinase activity"/>
    <property type="evidence" value="ECO:0007669"/>
    <property type="project" value="InterPro"/>
</dbReference>
<name>A0A430KUI3_9GAMM</name>
<dbReference type="EC" id="2.7.13.3" evidence="3"/>
<keyword evidence="8 11" id="KW-1133">Transmembrane helix</keyword>
<dbReference type="SUPFAM" id="SSF47384">
    <property type="entry name" value="Homodimeric domain of signal transducing histidine kinase"/>
    <property type="match status" value="1"/>
</dbReference>
<dbReference type="InterPro" id="IPR004358">
    <property type="entry name" value="Sig_transdc_His_kin-like_C"/>
</dbReference>
<dbReference type="PROSITE" id="PS50109">
    <property type="entry name" value="HIS_KIN"/>
    <property type="match status" value="1"/>
</dbReference>
<dbReference type="SMART" id="SM00388">
    <property type="entry name" value="HisKA"/>
    <property type="match status" value="1"/>
</dbReference>
<dbReference type="InterPro" id="IPR003660">
    <property type="entry name" value="HAMP_dom"/>
</dbReference>
<dbReference type="Pfam" id="PF00512">
    <property type="entry name" value="HisKA"/>
    <property type="match status" value="1"/>
</dbReference>
<dbReference type="PRINTS" id="PR00344">
    <property type="entry name" value="BCTRLSENSOR"/>
</dbReference>
<comment type="catalytic activity">
    <reaction evidence="1">
        <text>ATP + protein L-histidine = ADP + protein N-phospho-L-histidine.</text>
        <dbReference type="EC" id="2.7.13.3"/>
    </reaction>
</comment>
<dbReference type="Gene3D" id="1.10.287.130">
    <property type="match status" value="1"/>
</dbReference>
<dbReference type="Gene3D" id="3.30.565.10">
    <property type="entry name" value="Histidine kinase-like ATPase, C-terminal domain"/>
    <property type="match status" value="1"/>
</dbReference>
<comment type="caution">
    <text evidence="14">The sequence shown here is derived from an EMBL/GenBank/DDBJ whole genome shotgun (WGS) entry which is preliminary data.</text>
</comment>
<dbReference type="CDD" id="cd06225">
    <property type="entry name" value="HAMP"/>
    <property type="match status" value="1"/>
</dbReference>
<dbReference type="InterPro" id="IPR050428">
    <property type="entry name" value="TCS_sensor_his_kinase"/>
</dbReference>
<dbReference type="EMBL" id="RQXW01000002">
    <property type="protein sequence ID" value="RTE67118.1"/>
    <property type="molecule type" value="Genomic_DNA"/>
</dbReference>
<dbReference type="Gene3D" id="6.10.340.10">
    <property type="match status" value="1"/>
</dbReference>
<dbReference type="SUPFAM" id="SSF158472">
    <property type="entry name" value="HAMP domain-like"/>
    <property type="match status" value="1"/>
</dbReference>
<evidence type="ECO:0000259" key="13">
    <source>
        <dbReference type="PROSITE" id="PS50885"/>
    </source>
</evidence>
<dbReference type="PROSITE" id="PS50885">
    <property type="entry name" value="HAMP"/>
    <property type="match status" value="1"/>
</dbReference>
<evidence type="ECO:0000256" key="1">
    <source>
        <dbReference type="ARBA" id="ARBA00000085"/>
    </source>
</evidence>
<evidence type="ECO:0000256" key="6">
    <source>
        <dbReference type="ARBA" id="ARBA00022692"/>
    </source>
</evidence>
<evidence type="ECO:0000256" key="10">
    <source>
        <dbReference type="ARBA" id="ARBA00023136"/>
    </source>
</evidence>
<comment type="subcellular location">
    <subcellularLocation>
        <location evidence="2">Membrane</location>
        <topology evidence="2">Multi-pass membrane protein</topology>
    </subcellularLocation>
</comment>
<protein>
    <recommendedName>
        <fullName evidence="3">histidine kinase</fullName>
        <ecNumber evidence="3">2.7.13.3</ecNumber>
    </recommendedName>
</protein>
<dbReference type="SMART" id="SM00304">
    <property type="entry name" value="HAMP"/>
    <property type="match status" value="1"/>
</dbReference>
<keyword evidence="15" id="KW-1185">Reference proteome</keyword>
<evidence type="ECO:0000256" key="5">
    <source>
        <dbReference type="ARBA" id="ARBA00022679"/>
    </source>
</evidence>
<evidence type="ECO:0000256" key="8">
    <source>
        <dbReference type="ARBA" id="ARBA00022989"/>
    </source>
</evidence>
<feature type="domain" description="HAMP" evidence="13">
    <location>
        <begin position="168"/>
        <end position="223"/>
    </location>
</feature>
<dbReference type="SUPFAM" id="SSF55874">
    <property type="entry name" value="ATPase domain of HSP90 chaperone/DNA topoisomerase II/histidine kinase"/>
    <property type="match status" value="1"/>
</dbReference>
<reference evidence="14 15" key="1">
    <citation type="submission" date="2018-11" db="EMBL/GenBank/DDBJ databases">
        <title>The draft genome sequence of Amphritea opalescens ANRC-JH13T.</title>
        <authorList>
            <person name="Fang Z."/>
            <person name="Zhang Y."/>
            <person name="Han X."/>
        </authorList>
    </citation>
    <scope>NUCLEOTIDE SEQUENCE [LARGE SCALE GENOMIC DNA]</scope>
    <source>
        <strain evidence="14 15">ANRC-JH13</strain>
    </source>
</reference>
<gene>
    <name evidence="14" type="ORF">EH243_02590</name>
</gene>
<dbReference type="GO" id="GO:0005886">
    <property type="term" value="C:plasma membrane"/>
    <property type="evidence" value="ECO:0007669"/>
    <property type="project" value="TreeGrafter"/>
</dbReference>
<organism evidence="14 15">
    <name type="scientific">Amphritea opalescens</name>
    <dbReference type="NCBI Taxonomy" id="2490544"/>
    <lineage>
        <taxon>Bacteria</taxon>
        <taxon>Pseudomonadati</taxon>
        <taxon>Pseudomonadota</taxon>
        <taxon>Gammaproteobacteria</taxon>
        <taxon>Oceanospirillales</taxon>
        <taxon>Oceanospirillaceae</taxon>
        <taxon>Amphritea</taxon>
    </lineage>
</organism>
<evidence type="ECO:0000256" key="2">
    <source>
        <dbReference type="ARBA" id="ARBA00004141"/>
    </source>
</evidence>
<dbReference type="InterPro" id="IPR003661">
    <property type="entry name" value="HisK_dim/P_dom"/>
</dbReference>
<dbReference type="Proteomes" id="UP000283087">
    <property type="component" value="Unassembled WGS sequence"/>
</dbReference>
<dbReference type="InterPro" id="IPR036097">
    <property type="entry name" value="HisK_dim/P_sf"/>
</dbReference>
<evidence type="ECO:0000256" key="4">
    <source>
        <dbReference type="ARBA" id="ARBA00022553"/>
    </source>
</evidence>
<dbReference type="SMART" id="SM00387">
    <property type="entry name" value="HATPase_c"/>
    <property type="match status" value="1"/>
</dbReference>
<dbReference type="InterPro" id="IPR003594">
    <property type="entry name" value="HATPase_dom"/>
</dbReference>
<dbReference type="InterPro" id="IPR005467">
    <property type="entry name" value="His_kinase_dom"/>
</dbReference>
<accession>A0A430KUI3</accession>
<evidence type="ECO:0000256" key="3">
    <source>
        <dbReference type="ARBA" id="ARBA00012438"/>
    </source>
</evidence>
<feature type="transmembrane region" description="Helical" evidence="11">
    <location>
        <begin position="9"/>
        <end position="32"/>
    </location>
</feature>
<evidence type="ECO:0000259" key="12">
    <source>
        <dbReference type="PROSITE" id="PS50109"/>
    </source>
</evidence>
<sequence length="435" mass="49194">MVIRWYKRLFLKIFVTVWLTSFLVIALTAFVVGHLSETERDRDVQSARALGQAELLIDRYERNGRFPSKKEWRRDHDDKHHTDKRLSRDRIQIKDLQTGVVIFGRDDKKKMRSPMVMELISDNGRQYRVLVETHIPPPLKDKLFGFFLSVQVGLLMVVAGIAALLISLMVVRPVNRLRQYTRDLYNGDLSARTDDGLSRRGDEIGELSREFNQMAEYVEQTLQSNTHLLQDVSHELRAPLARLQMAAGLAGQKMSGADQQYIDRINQECDRINRLIDEILRLSRLEQMEVSDQPFELASVIGTLVEDYRFSAPHHPIQWNPVNYRIKGNPALLERALSNILGNAVKHTPAGTEISIAAELTADKVLIRVTDTGQGLNAEQLAKMFKPFVRFTGQQNGYGLGLSIAQRAVQLLGGSLSASSQPGEGLVLLLSFPKV</sequence>
<proteinExistence type="predicted"/>
<dbReference type="AlphaFoldDB" id="A0A430KUI3"/>
<keyword evidence="5" id="KW-0808">Transferase</keyword>
<keyword evidence="10 11" id="KW-0472">Membrane</keyword>
<dbReference type="Pfam" id="PF00672">
    <property type="entry name" value="HAMP"/>
    <property type="match status" value="1"/>
</dbReference>
<feature type="transmembrane region" description="Helical" evidence="11">
    <location>
        <begin position="146"/>
        <end position="171"/>
    </location>
</feature>
<dbReference type="PANTHER" id="PTHR45436">
    <property type="entry name" value="SENSOR HISTIDINE KINASE YKOH"/>
    <property type="match status" value="1"/>
</dbReference>